<accession>A0A0D8JUY3</accession>
<dbReference type="FunCoup" id="A0A0D8JUY3">
    <property type="interactions" value="188"/>
</dbReference>
<keyword evidence="5" id="KW-1185">Reference proteome</keyword>
<dbReference type="GO" id="GO:0070485">
    <property type="term" value="P:dehydro-D-arabinono-1,4-lactone biosynthetic process"/>
    <property type="evidence" value="ECO:0007669"/>
    <property type="project" value="TreeGrafter"/>
</dbReference>
<evidence type="ECO:0000313" key="4">
    <source>
        <dbReference type="EMBL" id="KJF60964.1"/>
    </source>
</evidence>
<dbReference type="AlphaFoldDB" id="A0A0D8JUY3"/>
<dbReference type="KEGG" id="cim:CIMG_11302"/>
<dbReference type="CDD" id="cd19164">
    <property type="entry name" value="AKR_ARA2"/>
    <property type="match status" value="1"/>
</dbReference>
<dbReference type="Pfam" id="PF00248">
    <property type="entry name" value="Aldo_ket_red"/>
    <property type="match status" value="1"/>
</dbReference>
<dbReference type="InterPro" id="IPR036812">
    <property type="entry name" value="NAD(P)_OxRdtase_dom_sf"/>
</dbReference>
<dbReference type="GeneID" id="24163650"/>
<dbReference type="GO" id="GO:0045290">
    <property type="term" value="F:D-arabinose 1-dehydrogenase [NAD(P)+] activity"/>
    <property type="evidence" value="ECO:0007669"/>
    <property type="project" value="InterPro"/>
</dbReference>
<protein>
    <submittedName>
        <fullName evidence="4">L-galactose dehydrogenase</fullName>
    </submittedName>
</protein>
<feature type="region of interest" description="Disordered" evidence="2">
    <location>
        <begin position="286"/>
        <end position="306"/>
    </location>
</feature>
<dbReference type="PANTHER" id="PTHR42686">
    <property type="entry name" value="GH17980P-RELATED"/>
    <property type="match status" value="1"/>
</dbReference>
<dbReference type="SUPFAM" id="SSF51430">
    <property type="entry name" value="NAD(P)-linked oxidoreductase"/>
    <property type="match status" value="1"/>
</dbReference>
<dbReference type="RefSeq" id="XP_012213824.1">
    <property type="nucleotide sequence ID" value="XM_012358401.1"/>
</dbReference>
<feature type="compositionally biased region" description="Low complexity" evidence="2">
    <location>
        <begin position="290"/>
        <end position="305"/>
    </location>
</feature>
<sequence>MASKGKPEIPLSADLPPLIMGTATFNSQYNVDPFALPTTALVHRAFSAGVRAFDTSPYYGPAEELLGYALSTPFVRDNYPRHKYRLITKVGRLASASFDYSPTWIRRSLARSLSRLNTQYLDLVYCHDVEFVSAEEVLVAVKELRRIRDEEGTIRYVGISGYPVGVLCDLAERILRETGEPLDAVMSYANFTVQNTRLVSEALPRLLAAGVDVVPNASPLGLGLLRRHGVPIGSMGDFHPAPVGLRDAVREASRWVEEQGERIEIISIRYALEAWLREGSAVGSLGEPLASSSSSSNGASSQTAAPTGRKLGISVMGVSKMEELDETLRVWREIIGGLEEIVDIENSEKALTEHADSVTVRPTASQDSSLSILPVSDNVPSHERSHIRRQEILALVAGIRKVLGQEWVDFTWSSPEKGFTNQPPPPGYDKDIKY</sequence>
<feature type="domain" description="NADP-dependent oxidoreductase" evidence="3">
    <location>
        <begin position="17"/>
        <end position="331"/>
    </location>
</feature>
<dbReference type="OrthoDB" id="5286008at2759"/>
<dbReference type="GO" id="GO:0005829">
    <property type="term" value="C:cytosol"/>
    <property type="evidence" value="ECO:0007669"/>
    <property type="project" value="TreeGrafter"/>
</dbReference>
<dbReference type="STRING" id="246410.A0A0D8JUY3"/>
<organism evidence="4 5">
    <name type="scientific">Coccidioides immitis (strain RS)</name>
    <name type="common">Valley fever fungus</name>
    <dbReference type="NCBI Taxonomy" id="246410"/>
    <lineage>
        <taxon>Eukaryota</taxon>
        <taxon>Fungi</taxon>
        <taxon>Dikarya</taxon>
        <taxon>Ascomycota</taxon>
        <taxon>Pezizomycotina</taxon>
        <taxon>Eurotiomycetes</taxon>
        <taxon>Eurotiomycetidae</taxon>
        <taxon>Onygenales</taxon>
        <taxon>Onygenaceae</taxon>
        <taxon>Coccidioides</taxon>
    </lineage>
</organism>
<evidence type="ECO:0000256" key="2">
    <source>
        <dbReference type="SAM" id="MobiDB-lite"/>
    </source>
</evidence>
<evidence type="ECO:0000313" key="5">
    <source>
        <dbReference type="Proteomes" id="UP000001261"/>
    </source>
</evidence>
<dbReference type="VEuPathDB" id="FungiDB:CIMG_11302"/>
<dbReference type="OMA" id="FPRSSYK"/>
<evidence type="ECO:0000259" key="3">
    <source>
        <dbReference type="Pfam" id="PF00248"/>
    </source>
</evidence>
<keyword evidence="1" id="KW-0560">Oxidoreductase</keyword>
<gene>
    <name evidence="4" type="ORF">CIMG_11302</name>
</gene>
<proteinExistence type="predicted"/>
<dbReference type="InterPro" id="IPR023210">
    <property type="entry name" value="NADP_OxRdtase_dom"/>
</dbReference>
<dbReference type="InterPro" id="IPR044480">
    <property type="entry name" value="Ara2-like"/>
</dbReference>
<dbReference type="Gene3D" id="3.20.20.100">
    <property type="entry name" value="NADP-dependent oxidoreductase domain"/>
    <property type="match status" value="1"/>
</dbReference>
<name>A0A0D8JUY3_COCIM</name>
<reference evidence="5" key="1">
    <citation type="journal article" date="2009" name="Genome Res.">
        <title>Comparative genomic analyses of the human fungal pathogens Coccidioides and their relatives.</title>
        <authorList>
            <person name="Sharpton T.J."/>
            <person name="Stajich J.E."/>
            <person name="Rounsley S.D."/>
            <person name="Gardner M.J."/>
            <person name="Wortman J.R."/>
            <person name="Jordar V.S."/>
            <person name="Maiti R."/>
            <person name="Kodira C.D."/>
            <person name="Neafsey D.E."/>
            <person name="Zeng Q."/>
            <person name="Hung C.-Y."/>
            <person name="McMahan C."/>
            <person name="Muszewska A."/>
            <person name="Grynberg M."/>
            <person name="Mandel M.A."/>
            <person name="Kellner E.M."/>
            <person name="Barker B.M."/>
            <person name="Galgiani J.N."/>
            <person name="Orbach M.J."/>
            <person name="Kirkland T.N."/>
            <person name="Cole G.T."/>
            <person name="Henn M.R."/>
            <person name="Birren B.W."/>
            <person name="Taylor J.W."/>
        </authorList>
    </citation>
    <scope>NUCLEOTIDE SEQUENCE [LARGE SCALE GENOMIC DNA]</scope>
    <source>
        <strain evidence="5">RS</strain>
    </source>
</reference>
<reference evidence="5" key="2">
    <citation type="journal article" date="2010" name="Genome Res.">
        <title>Population genomic sequencing of Coccidioides fungi reveals recent hybridization and transposon control.</title>
        <authorList>
            <person name="Neafsey D.E."/>
            <person name="Barker B.M."/>
            <person name="Sharpton T.J."/>
            <person name="Stajich J.E."/>
            <person name="Park D.J."/>
            <person name="Whiston E."/>
            <person name="Hung C.-Y."/>
            <person name="McMahan C."/>
            <person name="White J."/>
            <person name="Sykes S."/>
            <person name="Heiman D."/>
            <person name="Young S."/>
            <person name="Zeng Q."/>
            <person name="Abouelleil A."/>
            <person name="Aftuck L."/>
            <person name="Bessette D."/>
            <person name="Brown A."/>
            <person name="FitzGerald M."/>
            <person name="Lui A."/>
            <person name="Macdonald J.P."/>
            <person name="Priest M."/>
            <person name="Orbach M.J."/>
            <person name="Galgiani J.N."/>
            <person name="Kirkland T.N."/>
            <person name="Cole G.T."/>
            <person name="Birren B.W."/>
            <person name="Henn M.R."/>
            <person name="Taylor J.W."/>
            <person name="Rounsley S.D."/>
        </authorList>
    </citation>
    <scope>GENOME REANNOTATION</scope>
    <source>
        <strain evidence="5">RS</strain>
    </source>
</reference>
<feature type="region of interest" description="Disordered" evidence="2">
    <location>
        <begin position="414"/>
        <end position="434"/>
    </location>
</feature>
<evidence type="ECO:0000256" key="1">
    <source>
        <dbReference type="ARBA" id="ARBA00023002"/>
    </source>
</evidence>
<dbReference type="InterPro" id="IPR020471">
    <property type="entry name" value="AKR"/>
</dbReference>
<dbReference type="InParanoid" id="A0A0D8JUY3"/>
<dbReference type="Proteomes" id="UP000001261">
    <property type="component" value="Unassembled WGS sequence"/>
</dbReference>
<dbReference type="EMBL" id="GG704914">
    <property type="protein sequence ID" value="KJF60964.1"/>
    <property type="molecule type" value="Genomic_DNA"/>
</dbReference>
<dbReference type="PANTHER" id="PTHR42686:SF1">
    <property type="entry name" value="GH17980P-RELATED"/>
    <property type="match status" value="1"/>
</dbReference>